<evidence type="ECO:0000313" key="11">
    <source>
        <dbReference type="Proteomes" id="UP000433483"/>
    </source>
</evidence>
<dbReference type="EMBL" id="QXGA01000048">
    <property type="protein sequence ID" value="KAE9154097.1"/>
    <property type="molecule type" value="Genomic_DNA"/>
</dbReference>
<protein>
    <submittedName>
        <fullName evidence="1">Uncharacterized protein</fullName>
    </submittedName>
</protein>
<dbReference type="Proteomes" id="UP000460718">
    <property type="component" value="Unassembled WGS sequence"/>
</dbReference>
<evidence type="ECO:0000313" key="6">
    <source>
        <dbReference type="EMBL" id="KAE9226953.1"/>
    </source>
</evidence>
<comment type="caution">
    <text evidence="1">The sequence shown here is derived from an EMBL/GenBank/DDBJ whole genome shotgun (WGS) entry which is preliminary data.</text>
</comment>
<evidence type="ECO:0000313" key="1">
    <source>
        <dbReference type="EMBL" id="KAE8947962.1"/>
    </source>
</evidence>
<dbReference type="EMBL" id="QXGB01000165">
    <property type="protein sequence ID" value="KAE9226953.1"/>
    <property type="molecule type" value="Genomic_DNA"/>
</dbReference>
<dbReference type="Proteomes" id="UP000433483">
    <property type="component" value="Unassembled WGS sequence"/>
</dbReference>
<dbReference type="EMBL" id="QXGE01000059">
    <property type="protein sequence ID" value="KAE9326934.1"/>
    <property type="molecule type" value="Genomic_DNA"/>
</dbReference>
<evidence type="ECO:0000313" key="5">
    <source>
        <dbReference type="EMBL" id="KAE9154097.1"/>
    </source>
</evidence>
<evidence type="ECO:0000313" key="16">
    <source>
        <dbReference type="Proteomes" id="UP000460718"/>
    </source>
</evidence>
<evidence type="ECO:0000313" key="3">
    <source>
        <dbReference type="EMBL" id="KAE9136110.1"/>
    </source>
</evidence>
<evidence type="ECO:0000313" key="18">
    <source>
        <dbReference type="Proteomes" id="UP000488956"/>
    </source>
</evidence>
<dbReference type="EMBL" id="QXFW01000044">
    <property type="protein sequence ID" value="KAE9028455.1"/>
    <property type="molecule type" value="Genomic_DNA"/>
</dbReference>
<dbReference type="Proteomes" id="UP000476176">
    <property type="component" value="Unassembled WGS sequence"/>
</dbReference>
<dbReference type="Proteomes" id="UP000437068">
    <property type="component" value="Unassembled WGS sequence"/>
</dbReference>
<sequence length="87" mass="9159">MHHGFTAATAFACGDLAPLCASTPEQRTRHIGTAVAETASLVAGRVSLGGASPLPSISKPARTSWEQVILYLSHSAPCCLFRQLLRP</sequence>
<evidence type="ECO:0000313" key="7">
    <source>
        <dbReference type="EMBL" id="KAE9249930.1"/>
    </source>
</evidence>
<evidence type="ECO:0000313" key="14">
    <source>
        <dbReference type="Proteomes" id="UP000440732"/>
    </source>
</evidence>
<dbReference type="AlphaFoldDB" id="A0A6A3FRS4"/>
<dbReference type="EMBL" id="QXFZ01000062">
    <property type="protein sequence ID" value="KAE9136110.1"/>
    <property type="molecule type" value="Genomic_DNA"/>
</dbReference>
<dbReference type="EMBL" id="QXGD01000068">
    <property type="protein sequence ID" value="KAE9254993.1"/>
    <property type="molecule type" value="Genomic_DNA"/>
</dbReference>
<accession>A0A6A3FRS4</accession>
<reference evidence="10 11" key="1">
    <citation type="submission" date="2018-08" db="EMBL/GenBank/DDBJ databases">
        <title>Genomic investigation of the strawberry pathogen Phytophthora fragariae indicates pathogenicity is determined by transcriptional variation in three key races.</title>
        <authorList>
            <person name="Adams T.M."/>
            <person name="Armitage A.D."/>
            <person name="Sobczyk M.K."/>
            <person name="Bates H.J."/>
            <person name="Dunwell J.M."/>
            <person name="Nellist C.F."/>
            <person name="Harrison R.J."/>
        </authorList>
    </citation>
    <scope>NUCLEOTIDE SEQUENCE [LARGE SCALE GENOMIC DNA]</scope>
    <source>
        <strain evidence="9 12">A4</strain>
        <strain evidence="8 13">BC-1</strain>
        <strain evidence="7 17">BC-23</strain>
        <strain evidence="6 11">NOV-27</strain>
        <strain evidence="5 14">NOV-5</strain>
        <strain evidence="3 15">NOV-71</strain>
        <strain evidence="1 10">NOV-9</strain>
        <strain evidence="4 18">ONT-3</strain>
        <strain evidence="2 16">SCRP245</strain>
    </source>
</reference>
<proteinExistence type="predicted"/>
<keyword evidence="11" id="KW-1185">Reference proteome</keyword>
<dbReference type="Proteomes" id="UP000429523">
    <property type="component" value="Unassembled WGS sequence"/>
</dbReference>
<dbReference type="Proteomes" id="UP000440732">
    <property type="component" value="Unassembled WGS sequence"/>
</dbReference>
<dbReference type="Proteomes" id="UP000441208">
    <property type="component" value="Unassembled WGS sequence"/>
</dbReference>
<evidence type="ECO:0000313" key="9">
    <source>
        <dbReference type="EMBL" id="KAE9326934.1"/>
    </source>
</evidence>
<evidence type="ECO:0000313" key="4">
    <source>
        <dbReference type="EMBL" id="KAE9136158.1"/>
    </source>
</evidence>
<evidence type="ECO:0000313" key="2">
    <source>
        <dbReference type="EMBL" id="KAE9028455.1"/>
    </source>
</evidence>
<gene>
    <name evidence="9" type="ORF">PF001_g2178</name>
    <name evidence="8" type="ORF">PF002_g2563</name>
    <name evidence="7" type="ORF">PF004_g3169</name>
    <name evidence="6" type="ORF">PF005_g4926</name>
    <name evidence="5" type="ORF">PF006_g1824</name>
    <name evidence="3" type="ORF">PF007_g2306</name>
    <name evidence="1" type="ORF">PF009_g2451</name>
    <name evidence="4" type="ORF">PF010_g1800</name>
    <name evidence="2" type="ORF">PF011_g1562</name>
</gene>
<dbReference type="Proteomes" id="UP000440367">
    <property type="component" value="Unassembled WGS sequence"/>
</dbReference>
<dbReference type="EMBL" id="QXGF01000065">
    <property type="protein sequence ID" value="KAE8947962.1"/>
    <property type="molecule type" value="Genomic_DNA"/>
</dbReference>
<evidence type="ECO:0000313" key="13">
    <source>
        <dbReference type="Proteomes" id="UP000440367"/>
    </source>
</evidence>
<evidence type="ECO:0000313" key="8">
    <source>
        <dbReference type="EMBL" id="KAE9254993.1"/>
    </source>
</evidence>
<evidence type="ECO:0000313" key="17">
    <source>
        <dbReference type="Proteomes" id="UP000476176"/>
    </source>
</evidence>
<evidence type="ECO:0000313" key="15">
    <source>
        <dbReference type="Proteomes" id="UP000441208"/>
    </source>
</evidence>
<name>A0A6A3FRS4_9STRA</name>
<dbReference type="Proteomes" id="UP000488956">
    <property type="component" value="Unassembled WGS sequence"/>
</dbReference>
<evidence type="ECO:0000313" key="10">
    <source>
        <dbReference type="Proteomes" id="UP000429523"/>
    </source>
</evidence>
<dbReference type="EMBL" id="QXFX01000047">
    <property type="protein sequence ID" value="KAE9136158.1"/>
    <property type="molecule type" value="Genomic_DNA"/>
</dbReference>
<dbReference type="EMBL" id="QXGC01000097">
    <property type="protein sequence ID" value="KAE9249930.1"/>
    <property type="molecule type" value="Genomic_DNA"/>
</dbReference>
<organism evidence="1 10">
    <name type="scientific">Phytophthora fragariae</name>
    <dbReference type="NCBI Taxonomy" id="53985"/>
    <lineage>
        <taxon>Eukaryota</taxon>
        <taxon>Sar</taxon>
        <taxon>Stramenopiles</taxon>
        <taxon>Oomycota</taxon>
        <taxon>Peronosporomycetes</taxon>
        <taxon>Peronosporales</taxon>
        <taxon>Peronosporaceae</taxon>
        <taxon>Phytophthora</taxon>
    </lineage>
</organism>
<evidence type="ECO:0000313" key="12">
    <source>
        <dbReference type="Proteomes" id="UP000437068"/>
    </source>
</evidence>